<dbReference type="PROSITE" id="PS50853">
    <property type="entry name" value="FN3"/>
    <property type="match status" value="1"/>
</dbReference>
<evidence type="ECO:0000256" key="1">
    <source>
        <dbReference type="ARBA" id="ARBA00022670"/>
    </source>
</evidence>
<dbReference type="Pfam" id="PF18962">
    <property type="entry name" value="Por_Secre_tail"/>
    <property type="match status" value="1"/>
</dbReference>
<dbReference type="Proteomes" id="UP000216035">
    <property type="component" value="Unassembled WGS sequence"/>
</dbReference>
<dbReference type="InterPro" id="IPR013783">
    <property type="entry name" value="Ig-like_fold"/>
</dbReference>
<dbReference type="SUPFAM" id="SSF55486">
    <property type="entry name" value="Metalloproteases ('zincins'), catalytic domain"/>
    <property type="match status" value="1"/>
</dbReference>
<dbReference type="OrthoDB" id="9792152at2"/>
<gene>
    <name evidence="6" type="ORF">CHX27_07340</name>
</gene>
<reference evidence="6 7" key="1">
    <citation type="submission" date="2017-07" db="EMBL/GenBank/DDBJ databases">
        <title>Flavobacterium cyanobacteriorum sp. nov., isolated from cyanobacterial aggregates in a eutrophic lake.</title>
        <authorList>
            <person name="Cai H."/>
        </authorList>
    </citation>
    <scope>NUCLEOTIDE SEQUENCE [LARGE SCALE GENOMIC DNA]</scope>
    <source>
        <strain evidence="6 7">TH167</strain>
    </source>
</reference>
<evidence type="ECO:0000313" key="7">
    <source>
        <dbReference type="Proteomes" id="UP000216035"/>
    </source>
</evidence>
<keyword evidence="2" id="KW-0732">Signal</keyword>
<dbReference type="InterPro" id="IPR024079">
    <property type="entry name" value="MetalloPept_cat_dom_sf"/>
</dbReference>
<dbReference type="InterPro" id="IPR008979">
    <property type="entry name" value="Galactose-bd-like_sf"/>
</dbReference>
<keyword evidence="1" id="KW-0645">Protease</keyword>
<evidence type="ECO:0000313" key="6">
    <source>
        <dbReference type="EMBL" id="OYQ44813.1"/>
    </source>
</evidence>
<dbReference type="InterPro" id="IPR026444">
    <property type="entry name" value="Secre_tail"/>
</dbReference>
<dbReference type="Pfam" id="PF13582">
    <property type="entry name" value="Reprolysin_3"/>
    <property type="match status" value="1"/>
</dbReference>
<dbReference type="NCBIfam" id="TIGR04183">
    <property type="entry name" value="Por_Secre_tail"/>
    <property type="match status" value="1"/>
</dbReference>
<keyword evidence="7" id="KW-1185">Reference proteome</keyword>
<dbReference type="GO" id="GO:0006508">
    <property type="term" value="P:proteolysis"/>
    <property type="evidence" value="ECO:0007669"/>
    <property type="project" value="UniProtKB-KW"/>
</dbReference>
<dbReference type="Pfam" id="PF01483">
    <property type="entry name" value="P_proprotein"/>
    <property type="match status" value="1"/>
</dbReference>
<evidence type="ECO:0000259" key="5">
    <source>
        <dbReference type="PROSITE" id="PS51829"/>
    </source>
</evidence>
<dbReference type="GO" id="GO:0004252">
    <property type="term" value="F:serine-type endopeptidase activity"/>
    <property type="evidence" value="ECO:0007669"/>
    <property type="project" value="InterPro"/>
</dbReference>
<dbReference type="GO" id="GO:0008237">
    <property type="term" value="F:metallopeptidase activity"/>
    <property type="evidence" value="ECO:0007669"/>
    <property type="project" value="InterPro"/>
</dbReference>
<evidence type="ECO:0000256" key="3">
    <source>
        <dbReference type="ARBA" id="ARBA00022801"/>
    </source>
</evidence>
<dbReference type="PROSITE" id="PS51829">
    <property type="entry name" value="P_HOMO_B"/>
    <property type="match status" value="1"/>
</dbReference>
<sequence length="1153" mass="122862">MAWSSNCGWLSACIAIIQTICRIYMKDLQFSYLNAEYIIKIFNFGCLINFFKMKRILLIVLLLSIFIPAESSGQVWTRVTKSSIVNKPRLEFKNFPSEYESFNLDMEVLKASLSGAPNRKFAGSQAGKLISFPSPNGGLVEYEVFEASVMHPTLAAKYPDIKSYVGRSTKNNTSSIRFSTTLFGLHSINFDTEVGTYYIQPLTSDLATYVVYSRDAIDNISGFTCDVLDSEFSAEKNTLEQLLSTQNTSAEDNILRTYRLALSCTIEYAAYHVAAAGLNNGTNAQKVAAVLAAMNVTMTRVNGLYERDAAITLELIADNDILINIVSDNFNNTSGGQLLQQNQTFIDGSIGNEGYDIGHVFSTGGGGIAGLGSVCVSGQKARGVTGSDAPVGDPFDIDYVAHEMGHQFGATHTFSSNSGSCNGNISQETAVEPGSGTTIMAYAGICAPQNVQNNSDAAFHAASLAQIAALVSTSANCSVNTTISNAKPVIAPMRDYTIPLSTPFFLRGSASDVDDTGLTYCWDQMDNQTSIQPPIAENEGGPNFRSRIPTAAQARFFPVFTSVFNNNLYPNYEVTSDVTRTFNFALTVRDNDLVNGGQTARDNFSVTVAGVGPFLVTSPNTNVSYQSGTNQTVTWDVAGTTANGVDTPYVDIWLVTTSSNPFGTLLASKVPNDGSELISLGSNTGGNNRILITGHGNIFYDISNTNFSITSGGSTFNIGMNGVAGEQNKAVCAGNQTSFNVSYTAIGGFSATTNLAAGNVPAGVTVSFSQNTISATGTVNMTVDVASTVSPGIYLIPVVATSGAVTRTANFYIEVSSGNFTAINLLTPANNATGISTSTNLSWSAVNGATNYDVEVSSDLNFSVIVRSSNVAGTSFVASDLLPLEDYYWRVRPRNAGCVGNWSTTSVFNTKYCDVSIPAVLPVNISANGSPTINSIINIPAAENFTINEVEVYVKINHTWVSDLTCRLISPAGTNIILFQNQCDIGGPGAQDVEATFTMSGTTFACQNTNPRIFGRFIPAQSFNGFNNQNAQGNWTLRVSDNSNNDGGALVAWSLRLCGAAAPLSVEDTTSDFGIAIYPNPSNGNFTISSAKALDAKSEITVYDMRGRVLHQSNTADAGPLNEIISLQNAQAGVYLVSISGANFKEVKRIVVE</sequence>
<comment type="caution">
    <text evidence="6">The sequence shown here is derived from an EMBL/GenBank/DDBJ whole genome shotgun (WGS) entry which is preliminary data.</text>
</comment>
<evidence type="ECO:0000259" key="4">
    <source>
        <dbReference type="PROSITE" id="PS50853"/>
    </source>
</evidence>
<dbReference type="CDD" id="cd00063">
    <property type="entry name" value="FN3"/>
    <property type="match status" value="1"/>
</dbReference>
<dbReference type="InterPro" id="IPR002884">
    <property type="entry name" value="P_dom"/>
</dbReference>
<feature type="domain" description="Fibronectin type-III" evidence="4">
    <location>
        <begin position="822"/>
        <end position="913"/>
    </location>
</feature>
<dbReference type="InterPro" id="IPR003961">
    <property type="entry name" value="FN3_dom"/>
</dbReference>
<dbReference type="AlphaFoldDB" id="A0A255ZTI5"/>
<dbReference type="Gene3D" id="2.60.40.10">
    <property type="entry name" value="Immunoglobulins"/>
    <property type="match status" value="2"/>
</dbReference>
<dbReference type="SUPFAM" id="SSF49785">
    <property type="entry name" value="Galactose-binding domain-like"/>
    <property type="match status" value="1"/>
</dbReference>
<dbReference type="Gene3D" id="2.60.120.260">
    <property type="entry name" value="Galactose-binding domain-like"/>
    <property type="match status" value="1"/>
</dbReference>
<evidence type="ECO:0000256" key="2">
    <source>
        <dbReference type="ARBA" id="ARBA00022729"/>
    </source>
</evidence>
<name>A0A255ZTI5_9FLAO</name>
<accession>A0A255ZTI5</accession>
<dbReference type="EMBL" id="NOXX01000189">
    <property type="protein sequence ID" value="OYQ44813.1"/>
    <property type="molecule type" value="Genomic_DNA"/>
</dbReference>
<evidence type="ECO:0008006" key="8">
    <source>
        <dbReference type="Google" id="ProtNLM"/>
    </source>
</evidence>
<organism evidence="6 7">
    <name type="scientific">Flavobacterium aurantiibacter</name>
    <dbReference type="NCBI Taxonomy" id="2023067"/>
    <lineage>
        <taxon>Bacteria</taxon>
        <taxon>Pseudomonadati</taxon>
        <taxon>Bacteroidota</taxon>
        <taxon>Flavobacteriia</taxon>
        <taxon>Flavobacteriales</taxon>
        <taxon>Flavobacteriaceae</taxon>
        <taxon>Flavobacterium</taxon>
    </lineage>
</organism>
<dbReference type="InterPro" id="IPR036116">
    <property type="entry name" value="FN3_sf"/>
</dbReference>
<keyword evidence="3" id="KW-0378">Hydrolase</keyword>
<dbReference type="SUPFAM" id="SSF49265">
    <property type="entry name" value="Fibronectin type III"/>
    <property type="match status" value="1"/>
</dbReference>
<feature type="domain" description="P/Homo B" evidence="5">
    <location>
        <begin position="906"/>
        <end position="1063"/>
    </location>
</feature>
<protein>
    <recommendedName>
        <fullName evidence="8">P/Homo B domain-containing protein</fullName>
    </recommendedName>
</protein>
<dbReference type="Gene3D" id="3.40.390.10">
    <property type="entry name" value="Collagenase (Catalytic Domain)"/>
    <property type="match status" value="1"/>
</dbReference>
<proteinExistence type="predicted"/>